<accession>A0A151ZBA7</accession>
<keyword evidence="2" id="KW-1015">Disulfide bond</keyword>
<dbReference type="OrthoDB" id="6224010at2759"/>
<comment type="subcellular location">
    <subcellularLocation>
        <location evidence="3">Mitochondrion</location>
    </subcellularLocation>
</comment>
<name>A0A151ZBA7_TIELA</name>
<evidence type="ECO:0000313" key="4">
    <source>
        <dbReference type="EMBL" id="KYQ91230.1"/>
    </source>
</evidence>
<dbReference type="PANTHER" id="PTHR22977:SF5">
    <property type="entry name" value="COX ASSEMBLY MITOCHONDRIAL PROTEIN HOMOLOG"/>
    <property type="match status" value="1"/>
</dbReference>
<evidence type="ECO:0000256" key="2">
    <source>
        <dbReference type="ARBA" id="ARBA00023157"/>
    </source>
</evidence>
<evidence type="ECO:0000256" key="1">
    <source>
        <dbReference type="ARBA" id="ARBA00007347"/>
    </source>
</evidence>
<organism evidence="4 5">
    <name type="scientific">Tieghemostelium lacteum</name>
    <name type="common">Slime mold</name>
    <name type="synonym">Dictyostelium lacteum</name>
    <dbReference type="NCBI Taxonomy" id="361077"/>
    <lineage>
        <taxon>Eukaryota</taxon>
        <taxon>Amoebozoa</taxon>
        <taxon>Evosea</taxon>
        <taxon>Eumycetozoa</taxon>
        <taxon>Dictyostelia</taxon>
        <taxon>Dictyosteliales</taxon>
        <taxon>Raperosteliaceae</taxon>
        <taxon>Tieghemostelium</taxon>
    </lineage>
</organism>
<comment type="caution">
    <text evidence="4">The sequence shown here is derived from an EMBL/GenBank/DDBJ whole genome shotgun (WGS) entry which is preliminary data.</text>
</comment>
<dbReference type="Proteomes" id="UP000076078">
    <property type="component" value="Unassembled WGS sequence"/>
</dbReference>
<dbReference type="InParanoid" id="A0A151ZBA7"/>
<comment type="similarity">
    <text evidence="1 3">Belongs to the CMC family.</text>
</comment>
<sequence>MSNNIEEDREYLKIPDSEIVVPSAVDSYLRQKLKEQTLKDCAPQVAAFAKCTEDKYFSVIWECKELQQLMKNCLVEQTTSDRLISMKREWINSAKKKIYEKRQKDLNNTENISDK</sequence>
<dbReference type="PANTHER" id="PTHR22977">
    <property type="entry name" value="COX ASSEMBLY MITOCHONDRIAL PROTEIN"/>
    <property type="match status" value="1"/>
</dbReference>
<dbReference type="FunCoup" id="A0A151ZBA7">
    <property type="interactions" value="60"/>
</dbReference>
<protein>
    <recommendedName>
        <fullName evidence="3">COX assembly mitochondrial protein</fullName>
    </recommendedName>
</protein>
<dbReference type="AlphaFoldDB" id="A0A151ZBA7"/>
<proteinExistence type="inferred from homology"/>
<dbReference type="Pfam" id="PF08583">
    <property type="entry name" value="Cmc1"/>
    <property type="match status" value="1"/>
</dbReference>
<keyword evidence="3" id="KW-0496">Mitochondrion</keyword>
<dbReference type="InterPro" id="IPR013892">
    <property type="entry name" value="Cyt_c_biogenesis_Cmc1-like"/>
</dbReference>
<dbReference type="OMA" id="VIWECKE"/>
<dbReference type="EMBL" id="LODT01000035">
    <property type="protein sequence ID" value="KYQ91230.1"/>
    <property type="molecule type" value="Genomic_DNA"/>
</dbReference>
<keyword evidence="5" id="KW-1185">Reference proteome</keyword>
<dbReference type="STRING" id="361077.A0A151ZBA7"/>
<evidence type="ECO:0000256" key="3">
    <source>
        <dbReference type="RuleBase" id="RU364104"/>
    </source>
</evidence>
<gene>
    <name evidence="4" type="ORF">DLAC_08158</name>
</gene>
<evidence type="ECO:0000313" key="5">
    <source>
        <dbReference type="Proteomes" id="UP000076078"/>
    </source>
</evidence>
<dbReference type="GO" id="GO:0005739">
    <property type="term" value="C:mitochondrion"/>
    <property type="evidence" value="ECO:0007669"/>
    <property type="project" value="UniProtKB-SubCell"/>
</dbReference>
<reference evidence="4 5" key="1">
    <citation type="submission" date="2015-12" db="EMBL/GenBank/DDBJ databases">
        <title>Dictyostelia acquired genes for synthesis and detection of signals that induce cell-type specialization by lateral gene transfer from prokaryotes.</title>
        <authorList>
            <person name="Gloeckner G."/>
            <person name="Schaap P."/>
        </authorList>
    </citation>
    <scope>NUCLEOTIDE SEQUENCE [LARGE SCALE GENOMIC DNA]</scope>
    <source>
        <strain evidence="4 5">TK</strain>
    </source>
</reference>